<evidence type="ECO:0000313" key="3">
    <source>
        <dbReference type="EMBL" id="SVE10437.1"/>
    </source>
</evidence>
<keyword evidence="2" id="KW-0812">Transmembrane</keyword>
<feature type="transmembrane region" description="Helical" evidence="2">
    <location>
        <begin position="32"/>
        <end position="51"/>
    </location>
</feature>
<dbReference type="AlphaFoldDB" id="A0A383ARI6"/>
<proteinExistence type="predicted"/>
<feature type="region of interest" description="Disordered" evidence="1">
    <location>
        <begin position="80"/>
        <end position="99"/>
    </location>
</feature>
<gene>
    <name evidence="3" type="ORF">METZ01_LOCUS463291</name>
</gene>
<keyword evidence="2" id="KW-0472">Membrane</keyword>
<organism evidence="3">
    <name type="scientific">marine metagenome</name>
    <dbReference type="NCBI Taxonomy" id="408172"/>
    <lineage>
        <taxon>unclassified sequences</taxon>
        <taxon>metagenomes</taxon>
        <taxon>ecological metagenomes</taxon>
    </lineage>
</organism>
<dbReference type="EMBL" id="UINC01194378">
    <property type="protein sequence ID" value="SVE10437.1"/>
    <property type="molecule type" value="Genomic_DNA"/>
</dbReference>
<evidence type="ECO:0000256" key="1">
    <source>
        <dbReference type="SAM" id="MobiDB-lite"/>
    </source>
</evidence>
<accession>A0A383ARI6</accession>
<sequence>IPWKVMYSIQRIWINKWKKSQQYPRGYAGTNFLQNLVILSVGIATIGNFYVRPGKKPRLITTLSTPSSWSACIHQPVSDIDSLPESHKQKNPSKDGFSL</sequence>
<evidence type="ECO:0000256" key="2">
    <source>
        <dbReference type="SAM" id="Phobius"/>
    </source>
</evidence>
<protein>
    <submittedName>
        <fullName evidence="3">Uncharacterized protein</fullName>
    </submittedName>
</protein>
<name>A0A383ARI6_9ZZZZ</name>
<feature type="non-terminal residue" evidence="3">
    <location>
        <position position="1"/>
    </location>
</feature>
<reference evidence="3" key="1">
    <citation type="submission" date="2018-05" db="EMBL/GenBank/DDBJ databases">
        <authorList>
            <person name="Lanie J.A."/>
            <person name="Ng W.-L."/>
            <person name="Kazmierczak K.M."/>
            <person name="Andrzejewski T.M."/>
            <person name="Davidsen T.M."/>
            <person name="Wayne K.J."/>
            <person name="Tettelin H."/>
            <person name="Glass J.I."/>
            <person name="Rusch D."/>
            <person name="Podicherti R."/>
            <person name="Tsui H.-C.T."/>
            <person name="Winkler M.E."/>
        </authorList>
    </citation>
    <scope>NUCLEOTIDE SEQUENCE</scope>
</reference>
<keyword evidence="2" id="KW-1133">Transmembrane helix</keyword>